<sequence>MASLSDDIQSASFDTRPPMLDRYDFESWKQRIRLYCMGKDNGENILQSIDEGPFKMGKFRDTLVDNTPGPERDRVIKDLTPEEKERYKADIRAMNILLQGSELPKINVNHNYTMHLNTSIRTKEKPFTNTIFVTIVKLNIGLKTSNYDQLYAYLKQHESYVNENKMMLERYTQHTIDPLALVSNVSPQQFPTQSLAILPVSYQPKFANNTQLDLGLTPTDDLVENLIKIVALLTQSYKAHLPQTNNQLRTSSNTRNQATVQNDRVVVQNVQGGQDNNFDDDMDEPPTMFMENLSSIDPIYDEVGPSYDSDILSEVHDHDNYLDSVSEYHEVHEMHNDVQPNYIVDSDAEHTSDSNIIPYEQYVKDNAEQVVQSNVSSVPNDALMMIINDMHEQAA</sequence>
<dbReference type="EMBL" id="BQNB010021817">
    <property type="protein sequence ID" value="GJU10379.1"/>
    <property type="molecule type" value="Genomic_DNA"/>
</dbReference>
<name>A0ABQ5JGY5_9ASTR</name>
<reference evidence="1" key="2">
    <citation type="submission" date="2022-01" db="EMBL/GenBank/DDBJ databases">
        <authorList>
            <person name="Yamashiro T."/>
            <person name="Shiraishi A."/>
            <person name="Satake H."/>
            <person name="Nakayama K."/>
        </authorList>
    </citation>
    <scope>NUCLEOTIDE SEQUENCE</scope>
</reference>
<comment type="caution">
    <text evidence="1">The sequence shown here is derived from an EMBL/GenBank/DDBJ whole genome shotgun (WGS) entry which is preliminary data.</text>
</comment>
<dbReference type="Proteomes" id="UP001151760">
    <property type="component" value="Unassembled WGS sequence"/>
</dbReference>
<evidence type="ECO:0008006" key="3">
    <source>
        <dbReference type="Google" id="ProtNLM"/>
    </source>
</evidence>
<protein>
    <recommendedName>
        <fullName evidence="3">Integrase, catalytic region, zinc finger, CCHC-type, peptidase aspartic, catalytic</fullName>
    </recommendedName>
</protein>
<reference evidence="1" key="1">
    <citation type="journal article" date="2022" name="Int. J. Mol. Sci.">
        <title>Draft Genome of Tanacetum Coccineum: Genomic Comparison of Closely Related Tanacetum-Family Plants.</title>
        <authorList>
            <person name="Yamashiro T."/>
            <person name="Shiraishi A."/>
            <person name="Nakayama K."/>
            <person name="Satake H."/>
        </authorList>
    </citation>
    <scope>NUCLEOTIDE SEQUENCE</scope>
</reference>
<proteinExistence type="predicted"/>
<organism evidence="1 2">
    <name type="scientific">Tanacetum coccineum</name>
    <dbReference type="NCBI Taxonomy" id="301880"/>
    <lineage>
        <taxon>Eukaryota</taxon>
        <taxon>Viridiplantae</taxon>
        <taxon>Streptophyta</taxon>
        <taxon>Embryophyta</taxon>
        <taxon>Tracheophyta</taxon>
        <taxon>Spermatophyta</taxon>
        <taxon>Magnoliopsida</taxon>
        <taxon>eudicotyledons</taxon>
        <taxon>Gunneridae</taxon>
        <taxon>Pentapetalae</taxon>
        <taxon>asterids</taxon>
        <taxon>campanulids</taxon>
        <taxon>Asterales</taxon>
        <taxon>Asteraceae</taxon>
        <taxon>Asteroideae</taxon>
        <taxon>Anthemideae</taxon>
        <taxon>Anthemidinae</taxon>
        <taxon>Tanacetum</taxon>
    </lineage>
</organism>
<accession>A0ABQ5JGY5</accession>
<evidence type="ECO:0000313" key="2">
    <source>
        <dbReference type="Proteomes" id="UP001151760"/>
    </source>
</evidence>
<keyword evidence="2" id="KW-1185">Reference proteome</keyword>
<evidence type="ECO:0000313" key="1">
    <source>
        <dbReference type="EMBL" id="GJU10379.1"/>
    </source>
</evidence>
<gene>
    <name evidence="1" type="ORF">Tco_1132775</name>
</gene>